<evidence type="ECO:0000313" key="2">
    <source>
        <dbReference type="EMBL" id="NMV38572.1"/>
    </source>
</evidence>
<dbReference type="PANTHER" id="PTHR30273">
    <property type="entry name" value="PERIPLASMIC SIGNAL SENSOR AND SIGMA FACTOR ACTIVATOR FECR-RELATED"/>
    <property type="match status" value="1"/>
</dbReference>
<dbReference type="RefSeq" id="WP_104656959.1">
    <property type="nucleotide sequence ID" value="NZ_JABBZM010000009.1"/>
</dbReference>
<gene>
    <name evidence="2" type="ORF">HGR00_11710</name>
</gene>
<reference evidence="2 3" key="1">
    <citation type="submission" date="2020-04" db="EMBL/GenBank/DDBJ databases">
        <title>Ralstonia insidiosa genome sequencing and assembly.</title>
        <authorList>
            <person name="Martins R.C.R."/>
            <person name="Perdigao-Neto L.V."/>
            <person name="Levin A.S.S."/>
            <person name="Costa S.F."/>
        </authorList>
    </citation>
    <scope>NUCLEOTIDE SEQUENCE [LARGE SCALE GENOMIC DNA]</scope>
    <source>
        <strain evidence="2 3">5047</strain>
    </source>
</reference>
<organism evidence="2 3">
    <name type="scientific">Ralstonia insidiosa</name>
    <dbReference type="NCBI Taxonomy" id="190721"/>
    <lineage>
        <taxon>Bacteria</taxon>
        <taxon>Pseudomonadati</taxon>
        <taxon>Pseudomonadota</taxon>
        <taxon>Betaproteobacteria</taxon>
        <taxon>Burkholderiales</taxon>
        <taxon>Burkholderiaceae</taxon>
        <taxon>Ralstonia</taxon>
    </lineage>
</organism>
<evidence type="ECO:0000313" key="3">
    <source>
        <dbReference type="Proteomes" id="UP000575469"/>
    </source>
</evidence>
<comment type="caution">
    <text evidence="2">The sequence shown here is derived from an EMBL/GenBank/DDBJ whole genome shotgun (WGS) entry which is preliminary data.</text>
</comment>
<dbReference type="GO" id="GO:0016989">
    <property type="term" value="F:sigma factor antagonist activity"/>
    <property type="evidence" value="ECO:0007669"/>
    <property type="project" value="TreeGrafter"/>
</dbReference>
<dbReference type="Proteomes" id="UP000575469">
    <property type="component" value="Unassembled WGS sequence"/>
</dbReference>
<feature type="domain" description="FecR protein" evidence="1">
    <location>
        <begin position="65"/>
        <end position="156"/>
    </location>
</feature>
<dbReference type="InterPro" id="IPR012373">
    <property type="entry name" value="Ferrdict_sens_TM"/>
</dbReference>
<evidence type="ECO:0000259" key="1">
    <source>
        <dbReference type="Pfam" id="PF04773"/>
    </source>
</evidence>
<dbReference type="Gene3D" id="3.55.50.30">
    <property type="match status" value="1"/>
</dbReference>
<name>A0A848NU11_9RALS</name>
<dbReference type="AlphaFoldDB" id="A0A848NU11"/>
<dbReference type="EMBL" id="JABBZM010000009">
    <property type="protein sequence ID" value="NMV38572.1"/>
    <property type="molecule type" value="Genomic_DNA"/>
</dbReference>
<accession>A0A848NU11</accession>
<proteinExistence type="predicted"/>
<dbReference type="Pfam" id="PF04773">
    <property type="entry name" value="FecR"/>
    <property type="match status" value="1"/>
</dbReference>
<dbReference type="PANTHER" id="PTHR30273:SF2">
    <property type="entry name" value="PROTEIN FECR"/>
    <property type="match status" value="1"/>
</dbReference>
<dbReference type="PIRSF" id="PIRSF018266">
    <property type="entry name" value="FecR"/>
    <property type="match status" value="1"/>
</dbReference>
<dbReference type="InterPro" id="IPR006860">
    <property type="entry name" value="FecR"/>
</dbReference>
<protein>
    <submittedName>
        <fullName evidence="2">DUF4974 domain-containing protein</fullName>
    </submittedName>
</protein>
<sequence length="275" mass="30176">MPHPPDDFSREDDSLARHRSTLQARFAMPELPAQAPRRRAPMVAAGIVALLGAVLWADPAWHTQRYVTAAGERQHLNLPDGSDLTLNTRTVAEVEWHLRSRQVRLVDGEALFDVTHSTWRPFVVRAGKTTVRVVGTAFNVRRADPRVTVTVLRGRVHVEDASGDAVLLTARQAAESFNGTLTARAAPDPSAAIAWKDGKLMFDRTPLAQALADINRYRATPAVLTDPALGRLQISGVFDSARTDALLDLLPSILPVAVRREANDTVRILARSITR</sequence>
<dbReference type="Gene3D" id="2.60.120.1440">
    <property type="match status" value="1"/>
</dbReference>